<dbReference type="Proteomes" id="UP000501179">
    <property type="component" value="Chromosome"/>
</dbReference>
<accession>A0A6G9H7H9</accession>
<proteinExistence type="predicted"/>
<dbReference type="EMBL" id="CP050177">
    <property type="protein sequence ID" value="QIQ06502.1"/>
    <property type="molecule type" value="Genomic_DNA"/>
</dbReference>
<feature type="transmembrane region" description="Helical" evidence="2">
    <location>
        <begin position="33"/>
        <end position="54"/>
    </location>
</feature>
<name>A0A6G9H7H9_9ACTN</name>
<organism evidence="3 4">
    <name type="scientific">Streptomyces liangshanensis</name>
    <dbReference type="NCBI Taxonomy" id="2717324"/>
    <lineage>
        <taxon>Bacteria</taxon>
        <taxon>Bacillati</taxon>
        <taxon>Actinomycetota</taxon>
        <taxon>Actinomycetes</taxon>
        <taxon>Kitasatosporales</taxon>
        <taxon>Streptomycetaceae</taxon>
        <taxon>Streptomyces</taxon>
    </lineage>
</organism>
<dbReference type="AlphaFoldDB" id="A0A6G9H7H9"/>
<evidence type="ECO:0008006" key="5">
    <source>
        <dbReference type="Google" id="ProtNLM"/>
    </source>
</evidence>
<protein>
    <recommendedName>
        <fullName evidence="5">Integral membrane protein</fullName>
    </recommendedName>
</protein>
<keyword evidence="2" id="KW-0472">Membrane</keyword>
<feature type="region of interest" description="Disordered" evidence="1">
    <location>
        <begin position="120"/>
        <end position="139"/>
    </location>
</feature>
<keyword evidence="4" id="KW-1185">Reference proteome</keyword>
<reference evidence="3 4" key="1">
    <citation type="submission" date="2020-03" db="EMBL/GenBank/DDBJ databases">
        <title>A novel species.</title>
        <authorList>
            <person name="Gao J."/>
        </authorList>
    </citation>
    <scope>NUCLEOTIDE SEQUENCE [LARGE SCALE GENOMIC DNA]</scope>
    <source>
        <strain evidence="3 4">QMT-12</strain>
    </source>
</reference>
<dbReference type="KEGG" id="slia:HA039_33060"/>
<keyword evidence="2" id="KW-1133">Transmembrane helix</keyword>
<evidence type="ECO:0000313" key="4">
    <source>
        <dbReference type="Proteomes" id="UP000501179"/>
    </source>
</evidence>
<feature type="transmembrane region" description="Helical" evidence="2">
    <location>
        <begin position="61"/>
        <end position="80"/>
    </location>
</feature>
<feature type="transmembrane region" description="Helical" evidence="2">
    <location>
        <begin position="7"/>
        <end position="27"/>
    </location>
</feature>
<evidence type="ECO:0000256" key="2">
    <source>
        <dbReference type="SAM" id="Phobius"/>
    </source>
</evidence>
<evidence type="ECO:0000313" key="3">
    <source>
        <dbReference type="EMBL" id="QIQ06502.1"/>
    </source>
</evidence>
<gene>
    <name evidence="3" type="ORF">HA039_33060</name>
</gene>
<sequence>MALSPRFALNSIALIAGAFLAVVAMAFTASVAGWIGFGVFTGIAVLGIVGAVFARKAAAKAGHGMLATVALWSLIASLVFSGTVLTWLVFAGGVAVVAVALGDLAAHELRTERVVHSLEVRRPAEHTSDTPARSSHIAA</sequence>
<dbReference type="RefSeq" id="WP_167035671.1">
    <property type="nucleotide sequence ID" value="NZ_CP050177.1"/>
</dbReference>
<feature type="transmembrane region" description="Helical" evidence="2">
    <location>
        <begin position="86"/>
        <end position="106"/>
    </location>
</feature>
<evidence type="ECO:0000256" key="1">
    <source>
        <dbReference type="SAM" id="MobiDB-lite"/>
    </source>
</evidence>
<keyword evidence="2" id="KW-0812">Transmembrane</keyword>